<feature type="transmembrane region" description="Helical" evidence="1">
    <location>
        <begin position="43"/>
        <end position="66"/>
    </location>
</feature>
<proteinExistence type="predicted"/>
<keyword evidence="1" id="KW-0812">Transmembrane</keyword>
<dbReference type="eggNOG" id="COG1266">
    <property type="taxonomic scope" value="Bacteria"/>
</dbReference>
<feature type="transmembrane region" description="Helical" evidence="1">
    <location>
        <begin position="12"/>
        <end position="31"/>
    </location>
</feature>
<organism evidence="3 4">
    <name type="scientific">Pseudobacteroides cellulosolvens ATCC 35603 = DSM 2933</name>
    <dbReference type="NCBI Taxonomy" id="398512"/>
    <lineage>
        <taxon>Bacteria</taxon>
        <taxon>Bacillati</taxon>
        <taxon>Bacillota</taxon>
        <taxon>Clostridia</taxon>
        <taxon>Eubacteriales</taxon>
        <taxon>Oscillospiraceae</taxon>
        <taxon>Pseudobacteroides</taxon>
    </lineage>
</organism>
<reference evidence="4" key="1">
    <citation type="submission" date="2015-07" db="EMBL/GenBank/DDBJ databases">
        <title>Near-Complete Genome Sequence of the Cellulolytic Bacterium Bacteroides (Pseudobacteroides) cellulosolvens ATCC 35603.</title>
        <authorList>
            <person name="Dassa B."/>
            <person name="Utturkar S.M."/>
            <person name="Klingeman D.M."/>
            <person name="Hurt R.A."/>
            <person name="Keller M."/>
            <person name="Xu J."/>
            <person name="Reddy Y.H.K."/>
            <person name="Borovok I."/>
            <person name="Grinberg I.R."/>
            <person name="Lamed R."/>
            <person name="Zhivin O."/>
            <person name="Bayer E.A."/>
            <person name="Brown S.D."/>
        </authorList>
    </citation>
    <scope>NUCLEOTIDE SEQUENCE [LARGE SCALE GENOMIC DNA]</scope>
    <source>
        <strain evidence="4">DSM 2933</strain>
    </source>
</reference>
<feature type="transmembrane region" description="Helical" evidence="1">
    <location>
        <begin position="244"/>
        <end position="261"/>
    </location>
</feature>
<feature type="transmembrane region" description="Helical" evidence="1">
    <location>
        <begin position="130"/>
        <end position="149"/>
    </location>
</feature>
<keyword evidence="4" id="KW-1185">Reference proteome</keyword>
<feature type="transmembrane region" description="Helical" evidence="1">
    <location>
        <begin position="282"/>
        <end position="311"/>
    </location>
</feature>
<dbReference type="PANTHER" id="PTHR43592">
    <property type="entry name" value="CAAX AMINO TERMINAL PROTEASE"/>
    <property type="match status" value="1"/>
</dbReference>
<feature type="transmembrane region" description="Helical" evidence="1">
    <location>
        <begin position="205"/>
        <end position="224"/>
    </location>
</feature>
<keyword evidence="1" id="KW-0472">Membrane</keyword>
<dbReference type="InterPro" id="IPR003675">
    <property type="entry name" value="Rce1/LyrA-like_dom"/>
</dbReference>
<feature type="transmembrane region" description="Helical" evidence="1">
    <location>
        <begin position="86"/>
        <end position="110"/>
    </location>
</feature>
<evidence type="ECO:0000256" key="1">
    <source>
        <dbReference type="SAM" id="Phobius"/>
    </source>
</evidence>
<evidence type="ECO:0000259" key="2">
    <source>
        <dbReference type="Pfam" id="PF02517"/>
    </source>
</evidence>
<dbReference type="OrthoDB" id="4177129at2"/>
<protein>
    <submittedName>
        <fullName evidence="3">Abortive infection protein</fullName>
    </submittedName>
</protein>
<dbReference type="Pfam" id="PF02517">
    <property type="entry name" value="Rce1-like"/>
    <property type="match status" value="1"/>
</dbReference>
<comment type="caution">
    <text evidence="3">The sequence shown here is derived from an EMBL/GenBank/DDBJ whole genome shotgun (WGS) entry which is preliminary data.</text>
</comment>
<dbReference type="RefSeq" id="WP_036939355.1">
    <property type="nucleotide sequence ID" value="NZ_JQKC01000009.1"/>
</dbReference>
<sequence length="315" mass="34825">MKNKITVTGANITFFSFTMAYILFSVVAVLFETIFGGNSLNANFILITLVTQYVVILGPVFVYMLIGGINIKDVFRLNSPGLAPMVIILFAAIPASFVGNALNMLIIYPLSLIGKLPETPIPVPQNLTDVLLMIFVIAVTPGICEEILNRGVILKAYEKRGTYKAIVISGILFGIFHFDMQNLLGPIFLGILFSYYVIRTNSIFSSMFAHFLNNTYAVVIMYLARNQEISGGSQITFQQFGFSMLQGMIAFALLVVLLLIFTKITDNKSRLIPPISNAKRDFISIISHWPIIVILSVYIFINGLLLLTILASNLG</sequence>
<dbReference type="Proteomes" id="UP000036923">
    <property type="component" value="Unassembled WGS sequence"/>
</dbReference>
<feature type="domain" description="CAAX prenyl protease 2/Lysostaphin resistance protein A-like" evidence="2">
    <location>
        <begin position="130"/>
        <end position="215"/>
    </location>
</feature>
<name>A0A0L6JGH3_9FIRM</name>
<dbReference type="GO" id="GO:0080120">
    <property type="term" value="P:CAAX-box protein maturation"/>
    <property type="evidence" value="ECO:0007669"/>
    <property type="project" value="UniProtKB-ARBA"/>
</dbReference>
<evidence type="ECO:0000313" key="3">
    <source>
        <dbReference type="EMBL" id="KNY24804.1"/>
    </source>
</evidence>
<accession>A0A0L6JGH3</accession>
<feature type="transmembrane region" description="Helical" evidence="1">
    <location>
        <begin position="183"/>
        <end position="198"/>
    </location>
</feature>
<feature type="transmembrane region" description="Helical" evidence="1">
    <location>
        <begin position="161"/>
        <end position="177"/>
    </location>
</feature>
<gene>
    <name evidence="3" type="ORF">Bccel_0061</name>
</gene>
<dbReference type="STRING" id="398512.Bccel_0061"/>
<dbReference type="EMBL" id="LGTC01000001">
    <property type="protein sequence ID" value="KNY24804.1"/>
    <property type="molecule type" value="Genomic_DNA"/>
</dbReference>
<dbReference type="AlphaFoldDB" id="A0A0L6JGH3"/>
<keyword evidence="1" id="KW-1133">Transmembrane helix</keyword>
<dbReference type="GO" id="GO:0004175">
    <property type="term" value="F:endopeptidase activity"/>
    <property type="evidence" value="ECO:0007669"/>
    <property type="project" value="UniProtKB-ARBA"/>
</dbReference>
<evidence type="ECO:0000313" key="4">
    <source>
        <dbReference type="Proteomes" id="UP000036923"/>
    </source>
</evidence>
<dbReference type="PANTHER" id="PTHR43592:SF15">
    <property type="entry name" value="CAAX AMINO TERMINAL PROTEASE FAMILY PROTEIN"/>
    <property type="match status" value="1"/>
</dbReference>